<sequence>DLLISSSSCISEKDDQIISEISEEFEKTIPLGNDQSHMTSVEPDLTEQDNDELIPEESLDRNQIVEQGLIQELCDTFGTCSSISTEDNISSTNTNSSCNGSENMISVRERNRSIKTIFSSYPKNTSRLTFTEADQVTLWPMLGLESAVYQQRNVLRPYGSALWPMLGLESAGNRYLTTFLCFDLDMNFERYIEEYANGSDPVDWSILNCLNCLKDNDDLIFTSDSKQDILYAFIRTFKKIIESSFAQSGAKKKAKKIFDSINDTFERREIREFFEELDHEYEIRKTDREVYKSVDTAKVLITKKATARLGEALEIQERRSNKKRKTKGNVDVEPNHNEMESSSSKHQEKSKMPKRQSTESNDFDDNEIEDAQECNPTDFDIAYHKLDPAKMWTLESSGRVVEKVIYEYARKLTHESYLHSFIVNDIDVATELLFSKEEWKEITTSEVKAKPKLEPSHVELLKKYTTDNIKKLRKALSEPLVPDGGEFDRNLHFDLDFINFAYRGMLFLWEKDVDPFDSTKLEGWYEMCVWSRLIDPAFDNLDINLVRGEGMSLASSDRKNIERSVADRKIIGRKGDGVFRQYKKRIVFGAGRKWEG</sequence>
<organism evidence="2 3">
    <name type="scientific">Funneliformis geosporum</name>
    <dbReference type="NCBI Taxonomy" id="1117311"/>
    <lineage>
        <taxon>Eukaryota</taxon>
        <taxon>Fungi</taxon>
        <taxon>Fungi incertae sedis</taxon>
        <taxon>Mucoromycota</taxon>
        <taxon>Glomeromycotina</taxon>
        <taxon>Glomeromycetes</taxon>
        <taxon>Glomerales</taxon>
        <taxon>Glomeraceae</taxon>
        <taxon>Funneliformis</taxon>
    </lineage>
</organism>
<dbReference type="OrthoDB" id="2420442at2759"/>
<feature type="non-terminal residue" evidence="2">
    <location>
        <position position="1"/>
    </location>
</feature>
<evidence type="ECO:0000256" key="1">
    <source>
        <dbReference type="SAM" id="MobiDB-lite"/>
    </source>
</evidence>
<feature type="compositionally biased region" description="Basic and acidic residues" evidence="1">
    <location>
        <begin position="328"/>
        <end position="351"/>
    </location>
</feature>
<feature type="region of interest" description="Disordered" evidence="1">
    <location>
        <begin position="316"/>
        <end position="365"/>
    </location>
</feature>
<keyword evidence="3" id="KW-1185">Reference proteome</keyword>
<dbReference type="AlphaFoldDB" id="A0A9W4SJI2"/>
<dbReference type="Proteomes" id="UP001153678">
    <property type="component" value="Unassembled WGS sequence"/>
</dbReference>
<gene>
    <name evidence="2" type="ORF">FWILDA_LOCUS5049</name>
</gene>
<comment type="caution">
    <text evidence="2">The sequence shown here is derived from an EMBL/GenBank/DDBJ whole genome shotgun (WGS) entry which is preliminary data.</text>
</comment>
<accession>A0A9W4SJI2</accession>
<protein>
    <submittedName>
        <fullName evidence="2">14234_t:CDS:1</fullName>
    </submittedName>
</protein>
<evidence type="ECO:0000313" key="3">
    <source>
        <dbReference type="Proteomes" id="UP001153678"/>
    </source>
</evidence>
<name>A0A9W4SJI2_9GLOM</name>
<proteinExistence type="predicted"/>
<dbReference type="EMBL" id="CAMKVN010000815">
    <property type="protein sequence ID" value="CAI2171378.1"/>
    <property type="molecule type" value="Genomic_DNA"/>
</dbReference>
<evidence type="ECO:0000313" key="2">
    <source>
        <dbReference type="EMBL" id="CAI2171378.1"/>
    </source>
</evidence>
<reference evidence="2" key="1">
    <citation type="submission" date="2022-08" db="EMBL/GenBank/DDBJ databases">
        <authorList>
            <person name="Kallberg Y."/>
            <person name="Tangrot J."/>
            <person name="Rosling A."/>
        </authorList>
    </citation>
    <scope>NUCLEOTIDE SEQUENCE</scope>
    <source>
        <strain evidence="2">Wild A</strain>
    </source>
</reference>